<organism evidence="2 3">
    <name type="scientific">Microbacterium resistens</name>
    <dbReference type="NCBI Taxonomy" id="156977"/>
    <lineage>
        <taxon>Bacteria</taxon>
        <taxon>Bacillati</taxon>
        <taxon>Actinomycetota</taxon>
        <taxon>Actinomycetes</taxon>
        <taxon>Micrococcales</taxon>
        <taxon>Microbacteriaceae</taxon>
        <taxon>Microbacterium</taxon>
    </lineage>
</organism>
<sequence>MTSLAVAGALSTIFVPIGFAGATWAVICALVAGFALARGSAGLCGGAAGLWIVGALLSVASAFTSDWSPLLVSLAALAAALTVGGLVRAGIAARRAASGEERAFG</sequence>
<proteinExistence type="predicted"/>
<keyword evidence="1" id="KW-0472">Membrane</keyword>
<feature type="transmembrane region" description="Helical" evidence="1">
    <location>
        <begin position="43"/>
        <end position="64"/>
    </location>
</feature>
<feature type="transmembrane region" description="Helical" evidence="1">
    <location>
        <begin position="70"/>
        <end position="91"/>
    </location>
</feature>
<keyword evidence="3" id="KW-1185">Reference proteome</keyword>
<feature type="transmembrane region" description="Helical" evidence="1">
    <location>
        <begin position="13"/>
        <end position="36"/>
    </location>
</feature>
<dbReference type="EMBL" id="CP082781">
    <property type="protein sequence ID" value="UGS25762.1"/>
    <property type="molecule type" value="Genomic_DNA"/>
</dbReference>
<protein>
    <submittedName>
        <fullName evidence="2">Uncharacterized protein</fullName>
    </submittedName>
</protein>
<reference evidence="2 3" key="1">
    <citation type="submission" date="2023-01" db="EMBL/GenBank/DDBJ databases">
        <title>Characterization of estradiol degrading bacteria Microbacterium sp. MZT7 and reveal degrading genes through genome analysis.</title>
        <authorList>
            <person name="Hao P."/>
            <person name="Gao Y."/>
        </authorList>
    </citation>
    <scope>NUCLEOTIDE SEQUENCE [LARGE SCALE GENOMIC DNA]</scope>
    <source>
        <strain evidence="2 3">MZT7</strain>
    </source>
</reference>
<accession>A0ABY3RTH0</accession>
<keyword evidence="1" id="KW-1133">Transmembrane helix</keyword>
<evidence type="ECO:0000256" key="1">
    <source>
        <dbReference type="SAM" id="Phobius"/>
    </source>
</evidence>
<evidence type="ECO:0000313" key="3">
    <source>
        <dbReference type="Proteomes" id="UP001199642"/>
    </source>
</evidence>
<name>A0ABY3RTH0_9MICO</name>
<dbReference type="Proteomes" id="UP001199642">
    <property type="component" value="Chromosome"/>
</dbReference>
<dbReference type="RefSeq" id="WP_219086959.1">
    <property type="nucleotide sequence ID" value="NZ_CP082781.1"/>
</dbReference>
<evidence type="ECO:0000313" key="2">
    <source>
        <dbReference type="EMBL" id="UGS25762.1"/>
    </source>
</evidence>
<keyword evidence="1" id="KW-0812">Transmembrane</keyword>
<gene>
    <name evidence="2" type="ORF">K8F61_13990</name>
</gene>